<proteinExistence type="predicted"/>
<comment type="caution">
    <text evidence="2">The sequence shown here is derived from an EMBL/GenBank/DDBJ whole genome shotgun (WGS) entry which is preliminary data.</text>
</comment>
<dbReference type="EMBL" id="MHUW01000009">
    <property type="protein sequence ID" value="OHA83952.1"/>
    <property type="molecule type" value="Genomic_DNA"/>
</dbReference>
<dbReference type="InterPro" id="IPR008173">
    <property type="entry name" value="Adenylyl_cyclase_CyaB"/>
</dbReference>
<feature type="domain" description="CYTH" evidence="1">
    <location>
        <begin position="1"/>
        <end position="141"/>
    </location>
</feature>
<dbReference type="PANTHER" id="PTHR21028">
    <property type="entry name" value="SI:CH211-156B7.4"/>
    <property type="match status" value="1"/>
</dbReference>
<organism evidence="2 3">
    <name type="scientific">Candidatus Yonathbacteria bacterium RIFCSPLOWO2_01_FULL_47_33b</name>
    <dbReference type="NCBI Taxonomy" id="1802727"/>
    <lineage>
        <taxon>Bacteria</taxon>
        <taxon>Candidatus Yonathiibacteriota</taxon>
    </lineage>
</organism>
<dbReference type="SUPFAM" id="SSF55154">
    <property type="entry name" value="CYTH-like phosphatases"/>
    <property type="match status" value="1"/>
</dbReference>
<evidence type="ECO:0000313" key="3">
    <source>
        <dbReference type="Proteomes" id="UP000177987"/>
    </source>
</evidence>
<sequence length="174" mass="20340">MKNLEIKVEVENLDDIKNHLVAGTYRGTLEQVDTYFLLGETKIKIREEKMASELIVYFRKIRKGSRESRYYRVPLTSHSFFVVKSALSFIFGIKVKVVKKRDLYIYKNTRIHIDTVNELGNFVELETVCKNSYGNKEYYNEHEEIKQKLSLGGYRAIAGSYSGLLYQKRLVSSF</sequence>
<dbReference type="InterPro" id="IPR033469">
    <property type="entry name" value="CYTH-like_dom_sf"/>
</dbReference>
<dbReference type="AlphaFoldDB" id="A0A1G2SGV9"/>
<accession>A0A1G2SGV9</accession>
<reference evidence="2 3" key="1">
    <citation type="journal article" date="2016" name="Nat. Commun.">
        <title>Thousands of microbial genomes shed light on interconnected biogeochemical processes in an aquifer system.</title>
        <authorList>
            <person name="Anantharaman K."/>
            <person name="Brown C.T."/>
            <person name="Hug L.A."/>
            <person name="Sharon I."/>
            <person name="Castelle C.J."/>
            <person name="Probst A.J."/>
            <person name="Thomas B.C."/>
            <person name="Singh A."/>
            <person name="Wilkins M.J."/>
            <person name="Karaoz U."/>
            <person name="Brodie E.L."/>
            <person name="Williams K.H."/>
            <person name="Hubbard S.S."/>
            <person name="Banfield J.F."/>
        </authorList>
    </citation>
    <scope>NUCLEOTIDE SEQUENCE [LARGE SCALE GENOMIC DNA]</scope>
</reference>
<name>A0A1G2SGV9_9BACT</name>
<evidence type="ECO:0000259" key="1">
    <source>
        <dbReference type="Pfam" id="PF01928"/>
    </source>
</evidence>
<gene>
    <name evidence="2" type="ORF">A2937_00400</name>
</gene>
<evidence type="ECO:0000313" key="2">
    <source>
        <dbReference type="EMBL" id="OHA83952.1"/>
    </source>
</evidence>
<dbReference type="STRING" id="1802727.A2937_00400"/>
<dbReference type="PANTHER" id="PTHR21028:SF2">
    <property type="entry name" value="CYTH DOMAIN-CONTAINING PROTEIN"/>
    <property type="match status" value="1"/>
</dbReference>
<dbReference type="InterPro" id="IPR023577">
    <property type="entry name" value="CYTH_domain"/>
</dbReference>
<dbReference type="Gene3D" id="2.40.320.10">
    <property type="entry name" value="Hypothetical Protein Pfu-838710-001"/>
    <property type="match status" value="1"/>
</dbReference>
<dbReference type="CDD" id="cd07890">
    <property type="entry name" value="CYTH-like_AC_IV-like"/>
    <property type="match status" value="1"/>
</dbReference>
<dbReference type="Proteomes" id="UP000177987">
    <property type="component" value="Unassembled WGS sequence"/>
</dbReference>
<protein>
    <recommendedName>
        <fullName evidence="1">CYTH domain-containing protein</fullName>
    </recommendedName>
</protein>
<dbReference type="Pfam" id="PF01928">
    <property type="entry name" value="CYTH"/>
    <property type="match status" value="1"/>
</dbReference>